<dbReference type="OrthoDB" id="1654318at2"/>
<keyword evidence="2" id="KW-1185">Reference proteome</keyword>
<organism evidence="1 2">
    <name type="scientific">Enterococcus termitis</name>
    <dbReference type="NCBI Taxonomy" id="332950"/>
    <lineage>
        <taxon>Bacteria</taxon>
        <taxon>Bacillati</taxon>
        <taxon>Bacillota</taxon>
        <taxon>Bacilli</taxon>
        <taxon>Lactobacillales</taxon>
        <taxon>Enterococcaceae</taxon>
        <taxon>Enterococcus</taxon>
    </lineage>
</organism>
<accession>A0A1E5GK69</accession>
<protein>
    <submittedName>
        <fullName evidence="1">Cupin</fullName>
    </submittedName>
</protein>
<dbReference type="Proteomes" id="UP000095094">
    <property type="component" value="Unassembled WGS sequence"/>
</dbReference>
<dbReference type="AlphaFoldDB" id="A0A1E5GK69"/>
<dbReference type="CDD" id="cd02208">
    <property type="entry name" value="cupin_RmlC-like"/>
    <property type="match status" value="1"/>
</dbReference>
<dbReference type="Gene3D" id="2.60.120.10">
    <property type="entry name" value="Jelly Rolls"/>
    <property type="match status" value="1"/>
</dbReference>
<comment type="caution">
    <text evidence="1">The sequence shown here is derived from an EMBL/GenBank/DDBJ whole genome shotgun (WGS) entry which is preliminary data.</text>
</comment>
<dbReference type="InterPro" id="IPR011051">
    <property type="entry name" value="RmlC_Cupin_sf"/>
</dbReference>
<dbReference type="InterPro" id="IPR014710">
    <property type="entry name" value="RmlC-like_jellyroll"/>
</dbReference>
<dbReference type="RefSeq" id="WP_069663821.1">
    <property type="nucleotide sequence ID" value="NZ_JBHUJJ010000001.1"/>
</dbReference>
<evidence type="ECO:0000313" key="2">
    <source>
        <dbReference type="Proteomes" id="UP000095094"/>
    </source>
</evidence>
<reference evidence="2" key="1">
    <citation type="submission" date="2016-09" db="EMBL/GenBank/DDBJ databases">
        <authorList>
            <person name="Gulvik C.A."/>
        </authorList>
    </citation>
    <scope>NUCLEOTIDE SEQUENCE [LARGE SCALE GENOMIC DNA]</scope>
    <source>
        <strain evidence="2">LMG 8895</strain>
    </source>
</reference>
<gene>
    <name evidence="1" type="ORF">BCR25_06430</name>
</gene>
<name>A0A1E5GK69_9ENTE</name>
<dbReference type="SUPFAM" id="SSF51182">
    <property type="entry name" value="RmlC-like cupins"/>
    <property type="match status" value="1"/>
</dbReference>
<sequence length="140" mass="16188">MLTNIIEVMSKKDSIFTQKEDGTTVNYYLFPEFEIHLNRIPGETIQGWHTHTDIEEILVVTDGEIRVETVVDSKKSYKDCQKGDLIRMNNSLHRILNLQSNEAAFAVFRFVPQGIDNSEKIKNDKRPYSDSEIEAILNKK</sequence>
<proteinExistence type="predicted"/>
<dbReference type="EMBL" id="MIJY01000023">
    <property type="protein sequence ID" value="OEG13123.1"/>
    <property type="molecule type" value="Genomic_DNA"/>
</dbReference>
<evidence type="ECO:0000313" key="1">
    <source>
        <dbReference type="EMBL" id="OEG13123.1"/>
    </source>
</evidence>